<dbReference type="OrthoDB" id="1649278at2"/>
<protein>
    <submittedName>
        <fullName evidence="2">Sporulation protein YunB</fullName>
    </submittedName>
</protein>
<dbReference type="RefSeq" id="WP_073004618.1">
    <property type="nucleotide sequence ID" value="NZ_FQZO01000001.1"/>
</dbReference>
<evidence type="ECO:0000313" key="2">
    <source>
        <dbReference type="EMBL" id="SHI64520.1"/>
    </source>
</evidence>
<dbReference type="Proteomes" id="UP000184080">
    <property type="component" value="Unassembled WGS sequence"/>
</dbReference>
<dbReference type="AlphaFoldDB" id="A0A1M6CU90"/>
<name>A0A1M6CU90_9CLOT</name>
<keyword evidence="1" id="KW-0812">Transmembrane</keyword>
<dbReference type="PIRSF" id="PIRSF021383">
    <property type="entry name" value="YunB"/>
    <property type="match status" value="1"/>
</dbReference>
<dbReference type="Pfam" id="PF09560">
    <property type="entry name" value="Spore_YunB"/>
    <property type="match status" value="1"/>
</dbReference>
<accession>A0A1M6CU90</accession>
<proteinExistence type="predicted"/>
<dbReference type="EMBL" id="FQZO01000001">
    <property type="protein sequence ID" value="SHI64520.1"/>
    <property type="molecule type" value="Genomic_DNA"/>
</dbReference>
<organism evidence="2 3">
    <name type="scientific">Clostridium amylolyticum</name>
    <dbReference type="NCBI Taxonomy" id="1121298"/>
    <lineage>
        <taxon>Bacteria</taxon>
        <taxon>Bacillati</taxon>
        <taxon>Bacillota</taxon>
        <taxon>Clostridia</taxon>
        <taxon>Eubacteriales</taxon>
        <taxon>Clostridiaceae</taxon>
        <taxon>Clostridium</taxon>
    </lineage>
</organism>
<evidence type="ECO:0000256" key="1">
    <source>
        <dbReference type="SAM" id="Phobius"/>
    </source>
</evidence>
<reference evidence="2 3" key="1">
    <citation type="submission" date="2016-11" db="EMBL/GenBank/DDBJ databases">
        <authorList>
            <person name="Jaros S."/>
            <person name="Januszkiewicz K."/>
            <person name="Wedrychowicz H."/>
        </authorList>
    </citation>
    <scope>NUCLEOTIDE SEQUENCE [LARGE SCALE GENOMIC DNA]</scope>
    <source>
        <strain evidence="2 3">DSM 21864</strain>
    </source>
</reference>
<dbReference type="InterPro" id="IPR014197">
    <property type="entry name" value="Sporulation_prot_YunB"/>
</dbReference>
<feature type="transmembrane region" description="Helical" evidence="1">
    <location>
        <begin position="16"/>
        <end position="35"/>
    </location>
</feature>
<sequence>MLKYNKYKKKSKFKTEVFFVLSILFLLFSIFIYAFDRIVMPTVIIVAESEIKAKVSEIISANALLIYKEGFNYDELVKIEKDVDGYITMVRTDTLKMNNLASSVALKSQKDISNIGNMGIKFPIGYITKNNIMSYWGPKITIKMEPIGHTKTSYDSKFETAGINQTRHKIYLNMESKVRIIIPLQSREVELKTEIPIVETIIVGKVPRTNIDLDPK</sequence>
<gene>
    <name evidence="2" type="ORF">SAMN05444401_1237</name>
</gene>
<evidence type="ECO:0000313" key="3">
    <source>
        <dbReference type="Proteomes" id="UP000184080"/>
    </source>
</evidence>
<keyword evidence="1" id="KW-1133">Transmembrane helix</keyword>
<dbReference type="STRING" id="1121298.SAMN05444401_1237"/>
<keyword evidence="1" id="KW-0472">Membrane</keyword>
<dbReference type="NCBIfam" id="TIGR02832">
    <property type="entry name" value="spo_yunB"/>
    <property type="match status" value="1"/>
</dbReference>
<keyword evidence="3" id="KW-1185">Reference proteome</keyword>